<evidence type="ECO:0000256" key="10">
    <source>
        <dbReference type="RuleBase" id="RU363038"/>
    </source>
</evidence>
<dbReference type="InterPro" id="IPR001412">
    <property type="entry name" value="aa-tRNA-synth_I_CS"/>
</dbReference>
<dbReference type="InterPro" id="IPR005148">
    <property type="entry name" value="Arg-tRNA-synth_N"/>
</dbReference>
<dbReference type="SMART" id="SM01016">
    <property type="entry name" value="Arg_tRNA_synt_N"/>
    <property type="match status" value="1"/>
</dbReference>
<comment type="subcellular location">
    <subcellularLocation>
        <location evidence="9">Cytoplasm</location>
    </subcellularLocation>
</comment>
<dbReference type="InterPro" id="IPR035684">
    <property type="entry name" value="ArgRS_core"/>
</dbReference>
<evidence type="ECO:0000256" key="2">
    <source>
        <dbReference type="ARBA" id="ARBA00022490"/>
    </source>
</evidence>
<dbReference type="InterPro" id="IPR001278">
    <property type="entry name" value="Arg-tRNA-ligase"/>
</dbReference>
<feature type="domain" description="DALR anticodon binding" evidence="11">
    <location>
        <begin position="431"/>
        <end position="557"/>
    </location>
</feature>
<dbReference type="Pfam" id="PF05746">
    <property type="entry name" value="DALR_1"/>
    <property type="match status" value="1"/>
</dbReference>
<evidence type="ECO:0000256" key="8">
    <source>
        <dbReference type="ARBA" id="ARBA00049339"/>
    </source>
</evidence>
<dbReference type="PANTHER" id="PTHR11956:SF5">
    <property type="entry name" value="ARGININE--TRNA LIGASE, CYTOPLASMIC"/>
    <property type="match status" value="1"/>
</dbReference>
<dbReference type="NCBIfam" id="TIGR00456">
    <property type="entry name" value="argS"/>
    <property type="match status" value="1"/>
</dbReference>
<reference evidence="13" key="1">
    <citation type="submission" date="2023-06" db="EMBL/GenBank/DDBJ databases">
        <title>Genome sequence of Nocardioides sp. SOB44.</title>
        <authorList>
            <person name="Zhang G."/>
        </authorList>
    </citation>
    <scope>NUCLEOTIDE SEQUENCE</scope>
    <source>
        <strain evidence="13">SOB44</strain>
    </source>
</reference>
<gene>
    <name evidence="9 13" type="primary">argS</name>
    <name evidence="13" type="ORF">QWJ41_07825</name>
</gene>
<dbReference type="InterPro" id="IPR036695">
    <property type="entry name" value="Arg-tRNA-synth_N_sf"/>
</dbReference>
<protein>
    <recommendedName>
        <fullName evidence="9">Arginine--tRNA ligase</fullName>
        <ecNumber evidence="9">6.1.1.19</ecNumber>
    </recommendedName>
    <alternativeName>
        <fullName evidence="9">Arginyl-tRNA synthetase</fullName>
        <shortName evidence="9">ArgRS</shortName>
    </alternativeName>
</protein>
<comment type="caution">
    <text evidence="13">The sequence shown here is derived from an EMBL/GenBank/DDBJ whole genome shotgun (WGS) entry which is preliminary data.</text>
</comment>
<dbReference type="Proteomes" id="UP001168363">
    <property type="component" value="Unassembled WGS sequence"/>
</dbReference>
<dbReference type="Pfam" id="PF03485">
    <property type="entry name" value="Arg_tRNA_synt_N"/>
    <property type="match status" value="1"/>
</dbReference>
<proteinExistence type="inferred from homology"/>
<name>A0ABT8TNS7_9ACTN</name>
<dbReference type="SMART" id="SM00836">
    <property type="entry name" value="DALR_1"/>
    <property type="match status" value="1"/>
</dbReference>
<evidence type="ECO:0000256" key="3">
    <source>
        <dbReference type="ARBA" id="ARBA00022598"/>
    </source>
</evidence>
<organism evidence="13 14">
    <name type="scientific">Nocardioides cremeus</name>
    <dbReference type="NCBI Taxonomy" id="3058044"/>
    <lineage>
        <taxon>Bacteria</taxon>
        <taxon>Bacillati</taxon>
        <taxon>Actinomycetota</taxon>
        <taxon>Actinomycetes</taxon>
        <taxon>Propionibacteriales</taxon>
        <taxon>Nocardioidaceae</taxon>
        <taxon>Nocardioides</taxon>
    </lineage>
</organism>
<dbReference type="Pfam" id="PF00750">
    <property type="entry name" value="tRNA-synt_1d"/>
    <property type="match status" value="1"/>
</dbReference>
<dbReference type="CDD" id="cd07956">
    <property type="entry name" value="Anticodon_Ia_Arg"/>
    <property type="match status" value="1"/>
</dbReference>
<keyword evidence="3 9" id="KW-0436">Ligase</keyword>
<evidence type="ECO:0000259" key="12">
    <source>
        <dbReference type="SMART" id="SM01016"/>
    </source>
</evidence>
<dbReference type="PRINTS" id="PR01038">
    <property type="entry name" value="TRNASYNTHARG"/>
</dbReference>
<keyword evidence="14" id="KW-1185">Reference proteome</keyword>
<evidence type="ECO:0000256" key="7">
    <source>
        <dbReference type="ARBA" id="ARBA00023146"/>
    </source>
</evidence>
<keyword evidence="4 9" id="KW-0547">Nucleotide-binding</keyword>
<dbReference type="PANTHER" id="PTHR11956">
    <property type="entry name" value="ARGINYL-TRNA SYNTHETASE"/>
    <property type="match status" value="1"/>
</dbReference>
<feature type="short sequence motif" description="'HIGH' region" evidence="9">
    <location>
        <begin position="131"/>
        <end position="141"/>
    </location>
</feature>
<comment type="subunit">
    <text evidence="9">Monomer.</text>
</comment>
<evidence type="ECO:0000256" key="6">
    <source>
        <dbReference type="ARBA" id="ARBA00022917"/>
    </source>
</evidence>
<evidence type="ECO:0000313" key="13">
    <source>
        <dbReference type="EMBL" id="MDO3395619.1"/>
    </source>
</evidence>
<evidence type="ECO:0000256" key="9">
    <source>
        <dbReference type="HAMAP-Rule" id="MF_00123"/>
    </source>
</evidence>
<dbReference type="SUPFAM" id="SSF47323">
    <property type="entry name" value="Anticodon-binding domain of a subclass of class I aminoacyl-tRNA synthetases"/>
    <property type="match status" value="1"/>
</dbReference>
<dbReference type="HAMAP" id="MF_00123">
    <property type="entry name" value="Arg_tRNA_synth"/>
    <property type="match status" value="1"/>
</dbReference>
<evidence type="ECO:0000256" key="4">
    <source>
        <dbReference type="ARBA" id="ARBA00022741"/>
    </source>
</evidence>
<dbReference type="InterPro" id="IPR014729">
    <property type="entry name" value="Rossmann-like_a/b/a_fold"/>
</dbReference>
<evidence type="ECO:0000256" key="1">
    <source>
        <dbReference type="ARBA" id="ARBA00005594"/>
    </source>
</evidence>
<dbReference type="PROSITE" id="PS00178">
    <property type="entry name" value="AA_TRNA_LIGASE_I"/>
    <property type="match status" value="1"/>
</dbReference>
<dbReference type="RefSeq" id="WP_302707057.1">
    <property type="nucleotide sequence ID" value="NZ_JAULSC010000005.1"/>
</dbReference>
<feature type="domain" description="Arginyl tRNA synthetase N-terminal" evidence="12">
    <location>
        <begin position="4"/>
        <end position="94"/>
    </location>
</feature>
<dbReference type="InterPro" id="IPR008909">
    <property type="entry name" value="DALR_anticod-bd"/>
</dbReference>
<dbReference type="CDD" id="cd00671">
    <property type="entry name" value="ArgRS_core"/>
    <property type="match status" value="1"/>
</dbReference>
<keyword evidence="6 9" id="KW-0648">Protein biosynthesis</keyword>
<sequence length="557" mass="60811">MTPEQLSAAIVDVLTTLSDQGAITLPDGVPASVTVERPRQKGHGDYATNVALQLAKKARTNPRALAELVQERLRAVDGVADVEIAGPGFLNISVSAGAQGAVAAQVVESGDEYGRTSTLSGERINVEFISANPTGPLHLGHTRWAVVGDAVARVLDAAGAEVTREFYINDRGNQMNLFGASVEAAALGLPTPENGYHGGYVADLAREVVAAEPGIVDLPEGERHTAFREAAYAVQLRQQQHQLERFETRFDVWFSERSLHDNDDVAAGLEKLRAQGHLFDADGALWMRTTDFDDDKDRVLIKSDGSLTYFASDTAYYVHKRERGFDRCIYLLGADHHGYVNRLRAMAACAGDDPDHHIEVLIGQMVKIMKDGQELKLSKRAGTLVTLEELVDLIGVDALRYTLARYPADSPLTLDAAEMTKQSSDNPVFYVQYAHARISSILRNAADLGFAGPGSVPEDFDPALLSHEKEGELLRALAEFPRVVASAAELREPHRVARYLEDTAGVYHRFYDNCRVLPMGDEEPNDLHRARLVLVAATRTVLANGLRLLGVSAPERM</sequence>
<evidence type="ECO:0000256" key="5">
    <source>
        <dbReference type="ARBA" id="ARBA00022840"/>
    </source>
</evidence>
<comment type="similarity">
    <text evidence="1 9 10">Belongs to the class-I aminoacyl-tRNA synthetase family.</text>
</comment>
<evidence type="ECO:0000313" key="14">
    <source>
        <dbReference type="Proteomes" id="UP001168363"/>
    </source>
</evidence>
<dbReference type="Gene3D" id="1.10.730.10">
    <property type="entry name" value="Isoleucyl-tRNA Synthetase, Domain 1"/>
    <property type="match status" value="1"/>
</dbReference>
<keyword evidence="7 9" id="KW-0030">Aminoacyl-tRNA synthetase</keyword>
<dbReference type="Gene3D" id="3.30.1360.70">
    <property type="entry name" value="Arginyl tRNA synthetase N-terminal domain"/>
    <property type="match status" value="1"/>
</dbReference>
<dbReference type="GO" id="GO:0004814">
    <property type="term" value="F:arginine-tRNA ligase activity"/>
    <property type="evidence" value="ECO:0007669"/>
    <property type="project" value="UniProtKB-EC"/>
</dbReference>
<evidence type="ECO:0000259" key="11">
    <source>
        <dbReference type="SMART" id="SM00836"/>
    </source>
</evidence>
<dbReference type="InterPro" id="IPR009080">
    <property type="entry name" value="tRNAsynth_Ia_anticodon-bd"/>
</dbReference>
<comment type="catalytic activity">
    <reaction evidence="8 9">
        <text>tRNA(Arg) + L-arginine + ATP = L-arginyl-tRNA(Arg) + AMP + diphosphate</text>
        <dbReference type="Rhea" id="RHEA:20301"/>
        <dbReference type="Rhea" id="RHEA-COMP:9658"/>
        <dbReference type="Rhea" id="RHEA-COMP:9673"/>
        <dbReference type="ChEBI" id="CHEBI:30616"/>
        <dbReference type="ChEBI" id="CHEBI:32682"/>
        <dbReference type="ChEBI" id="CHEBI:33019"/>
        <dbReference type="ChEBI" id="CHEBI:78442"/>
        <dbReference type="ChEBI" id="CHEBI:78513"/>
        <dbReference type="ChEBI" id="CHEBI:456215"/>
        <dbReference type="EC" id="6.1.1.19"/>
    </reaction>
</comment>
<dbReference type="SUPFAM" id="SSF52374">
    <property type="entry name" value="Nucleotidylyl transferase"/>
    <property type="match status" value="1"/>
</dbReference>
<dbReference type="Gene3D" id="3.40.50.620">
    <property type="entry name" value="HUPs"/>
    <property type="match status" value="1"/>
</dbReference>
<dbReference type="EMBL" id="JAULSC010000005">
    <property type="protein sequence ID" value="MDO3395619.1"/>
    <property type="molecule type" value="Genomic_DNA"/>
</dbReference>
<dbReference type="EC" id="6.1.1.19" evidence="9"/>
<accession>A0ABT8TNS7</accession>
<dbReference type="SUPFAM" id="SSF55190">
    <property type="entry name" value="Arginyl-tRNA synthetase (ArgRS), N-terminal 'additional' domain"/>
    <property type="match status" value="1"/>
</dbReference>
<keyword evidence="5 9" id="KW-0067">ATP-binding</keyword>
<keyword evidence="2 9" id="KW-0963">Cytoplasm</keyword>